<evidence type="ECO:0000313" key="2">
    <source>
        <dbReference type="WBParaSite" id="SMUV_0000534301-mRNA-1"/>
    </source>
</evidence>
<dbReference type="Proteomes" id="UP000046393">
    <property type="component" value="Unplaced"/>
</dbReference>
<dbReference type="WBParaSite" id="SMUV_0000534301-mRNA-1">
    <property type="protein sequence ID" value="SMUV_0000534301-mRNA-1"/>
    <property type="gene ID" value="SMUV_0000534301"/>
</dbReference>
<name>A0A0N5ALD0_9BILA</name>
<organism evidence="1 2">
    <name type="scientific">Syphacia muris</name>
    <dbReference type="NCBI Taxonomy" id="451379"/>
    <lineage>
        <taxon>Eukaryota</taxon>
        <taxon>Metazoa</taxon>
        <taxon>Ecdysozoa</taxon>
        <taxon>Nematoda</taxon>
        <taxon>Chromadorea</taxon>
        <taxon>Rhabditida</taxon>
        <taxon>Spirurina</taxon>
        <taxon>Oxyuridomorpha</taxon>
        <taxon>Oxyuroidea</taxon>
        <taxon>Oxyuridae</taxon>
        <taxon>Syphacia</taxon>
    </lineage>
</organism>
<reference evidence="2" key="1">
    <citation type="submission" date="2017-02" db="UniProtKB">
        <authorList>
            <consortium name="WormBaseParasite"/>
        </authorList>
    </citation>
    <scope>IDENTIFICATION</scope>
</reference>
<accession>A0A0N5ALD0</accession>
<protein>
    <submittedName>
        <fullName evidence="2">40S ribosomal protein S7</fullName>
    </submittedName>
</protein>
<sequence length="146" mass="16528">MGFAVKLASNTEAQETTYGRSKEKLSITPNMRSGLYPYFVESTWATTILRLLKSGVSEDAKVVKVKMALRIANAKLKRGEGKPNAQVRLLYTNQLQITGKDSFVFLTSQFFTAECLFLSNFELLWIYSNIFQKAHAQGEMRTSEEI</sequence>
<proteinExistence type="predicted"/>
<evidence type="ECO:0000313" key="1">
    <source>
        <dbReference type="Proteomes" id="UP000046393"/>
    </source>
</evidence>
<keyword evidence="1" id="KW-1185">Reference proteome</keyword>
<dbReference type="AlphaFoldDB" id="A0A0N5ALD0"/>